<feature type="transmembrane region" description="Helical" evidence="1">
    <location>
        <begin position="12"/>
        <end position="30"/>
    </location>
</feature>
<organism evidence="2 3">
    <name type="scientific">Glaciecola siphonariae</name>
    <dbReference type="NCBI Taxonomy" id="521012"/>
    <lineage>
        <taxon>Bacteria</taxon>
        <taxon>Pseudomonadati</taxon>
        <taxon>Pseudomonadota</taxon>
        <taxon>Gammaproteobacteria</taxon>
        <taxon>Alteromonadales</taxon>
        <taxon>Alteromonadaceae</taxon>
        <taxon>Glaciecola</taxon>
    </lineage>
</organism>
<reference evidence="3" key="1">
    <citation type="journal article" date="2019" name="Int. J. Syst. Evol. Microbiol.">
        <title>The Global Catalogue of Microorganisms (GCM) 10K type strain sequencing project: providing services to taxonomists for standard genome sequencing and annotation.</title>
        <authorList>
            <consortium name="The Broad Institute Genomics Platform"/>
            <consortium name="The Broad Institute Genome Sequencing Center for Infectious Disease"/>
            <person name="Wu L."/>
            <person name="Ma J."/>
        </authorList>
    </citation>
    <scope>NUCLEOTIDE SEQUENCE [LARGE SCALE GENOMIC DNA]</scope>
    <source>
        <strain evidence="3">KACC 12507</strain>
    </source>
</reference>
<dbReference type="EMBL" id="JBHSGU010000019">
    <property type="protein sequence ID" value="MFC4701599.1"/>
    <property type="molecule type" value="Genomic_DNA"/>
</dbReference>
<sequence>MESFNKNANTLLISAGASIGLVGYGLYIFLLSFEEIFLNFETQFPLWLAWVLPTFRFWPFLAIVYLVLFAISFTTTFKESLSFNKLSVRLSVVGFALSLLLVVFAVLTVYWPLVENA</sequence>
<gene>
    <name evidence="2" type="ORF">ACFO4O_15700</name>
</gene>
<feature type="transmembrane region" description="Helical" evidence="1">
    <location>
        <begin position="50"/>
        <end position="71"/>
    </location>
</feature>
<feature type="transmembrane region" description="Helical" evidence="1">
    <location>
        <begin position="92"/>
        <end position="113"/>
    </location>
</feature>
<keyword evidence="1" id="KW-0812">Transmembrane</keyword>
<evidence type="ECO:0000256" key="1">
    <source>
        <dbReference type="SAM" id="Phobius"/>
    </source>
</evidence>
<accession>A0ABV9LZG6</accession>
<protein>
    <submittedName>
        <fullName evidence="2">Uncharacterized protein</fullName>
    </submittedName>
</protein>
<evidence type="ECO:0000313" key="3">
    <source>
        <dbReference type="Proteomes" id="UP001595897"/>
    </source>
</evidence>
<dbReference type="RefSeq" id="WP_382410232.1">
    <property type="nucleotide sequence ID" value="NZ_JBHSGU010000019.1"/>
</dbReference>
<keyword evidence="1" id="KW-1133">Transmembrane helix</keyword>
<name>A0ABV9LZG6_9ALTE</name>
<dbReference type="Proteomes" id="UP001595897">
    <property type="component" value="Unassembled WGS sequence"/>
</dbReference>
<keyword evidence="1" id="KW-0472">Membrane</keyword>
<proteinExistence type="predicted"/>
<keyword evidence="3" id="KW-1185">Reference proteome</keyword>
<evidence type="ECO:0000313" key="2">
    <source>
        <dbReference type="EMBL" id="MFC4701599.1"/>
    </source>
</evidence>
<comment type="caution">
    <text evidence="2">The sequence shown here is derived from an EMBL/GenBank/DDBJ whole genome shotgun (WGS) entry which is preliminary data.</text>
</comment>